<dbReference type="Proteomes" id="UP001221898">
    <property type="component" value="Unassembled WGS sequence"/>
</dbReference>
<accession>A0AAD7SXD2</accession>
<protein>
    <submittedName>
        <fullName evidence="1">Uncharacterized protein</fullName>
    </submittedName>
</protein>
<dbReference type="EMBL" id="JAINUG010000030">
    <property type="protein sequence ID" value="KAJ8409581.1"/>
    <property type="molecule type" value="Genomic_DNA"/>
</dbReference>
<keyword evidence="2" id="KW-1185">Reference proteome</keyword>
<evidence type="ECO:0000313" key="1">
    <source>
        <dbReference type="EMBL" id="KAJ8409581.1"/>
    </source>
</evidence>
<evidence type="ECO:0000313" key="2">
    <source>
        <dbReference type="Proteomes" id="UP001221898"/>
    </source>
</evidence>
<reference evidence="1" key="1">
    <citation type="journal article" date="2023" name="Science">
        <title>Genome structures resolve the early diversification of teleost fishes.</title>
        <authorList>
            <person name="Parey E."/>
            <person name="Louis A."/>
            <person name="Montfort J."/>
            <person name="Bouchez O."/>
            <person name="Roques C."/>
            <person name="Iampietro C."/>
            <person name="Lluch J."/>
            <person name="Castinel A."/>
            <person name="Donnadieu C."/>
            <person name="Desvignes T."/>
            <person name="Floi Bucao C."/>
            <person name="Jouanno E."/>
            <person name="Wen M."/>
            <person name="Mejri S."/>
            <person name="Dirks R."/>
            <person name="Jansen H."/>
            <person name="Henkel C."/>
            <person name="Chen W.J."/>
            <person name="Zahm M."/>
            <person name="Cabau C."/>
            <person name="Klopp C."/>
            <person name="Thompson A.W."/>
            <person name="Robinson-Rechavi M."/>
            <person name="Braasch I."/>
            <person name="Lecointre G."/>
            <person name="Bobe J."/>
            <person name="Postlethwait J.H."/>
            <person name="Berthelot C."/>
            <person name="Roest Crollius H."/>
            <person name="Guiguen Y."/>
        </authorList>
    </citation>
    <scope>NUCLEOTIDE SEQUENCE</scope>
    <source>
        <strain evidence="1">NC1722</strain>
    </source>
</reference>
<proteinExistence type="predicted"/>
<comment type="caution">
    <text evidence="1">The sequence shown here is derived from an EMBL/GenBank/DDBJ whole genome shotgun (WGS) entry which is preliminary data.</text>
</comment>
<name>A0AAD7SXD2_9TELE</name>
<organism evidence="1 2">
    <name type="scientific">Aldrovandia affinis</name>
    <dbReference type="NCBI Taxonomy" id="143900"/>
    <lineage>
        <taxon>Eukaryota</taxon>
        <taxon>Metazoa</taxon>
        <taxon>Chordata</taxon>
        <taxon>Craniata</taxon>
        <taxon>Vertebrata</taxon>
        <taxon>Euteleostomi</taxon>
        <taxon>Actinopterygii</taxon>
        <taxon>Neopterygii</taxon>
        <taxon>Teleostei</taxon>
        <taxon>Notacanthiformes</taxon>
        <taxon>Halosauridae</taxon>
        <taxon>Aldrovandia</taxon>
    </lineage>
</organism>
<gene>
    <name evidence="1" type="ORF">AAFF_G00229820</name>
</gene>
<dbReference type="AlphaFoldDB" id="A0AAD7SXD2"/>
<sequence>MHSASATRRRVQTQMWRVAGRLQRGIASTCFIYERYARRHLRGVLICGDHGPNFPVNELHICFPARSAASSAVDRADVFWNGICAFPQLHADTDGPHCGVLPCGDRSNHHMFYRGFSRGFDHPLPASRLT</sequence>